<dbReference type="Pfam" id="PF14082">
    <property type="entry name" value="SduA_C"/>
    <property type="match status" value="1"/>
</dbReference>
<evidence type="ECO:0000313" key="3">
    <source>
        <dbReference type="Proteomes" id="UP001597511"/>
    </source>
</evidence>
<name>A0ABW6A5Q3_9BACT</name>
<comment type="caution">
    <text evidence="2">The sequence shown here is derived from an EMBL/GenBank/DDBJ whole genome shotgun (WGS) entry which is preliminary data.</text>
</comment>
<proteinExistence type="predicted"/>
<feature type="domain" description="Shedu protein SduA C-terminal" evidence="1">
    <location>
        <begin position="286"/>
        <end position="446"/>
    </location>
</feature>
<sequence length="478" mass="54939">MARPYPSTITLPAGKLKIKKKKNGYSIFFTPPKEILETYDEVQGLYSLTREILAIDTIKNKLTIFPYSVRGREPMGFRYALLESITLDFCPINTEDLTEYEVRDLLETELSKVFVKDYNYGLGFKQEYRHIVEILELLNIKHLNIITSGKSTINKENQIADLKLSDLNTLVKHIDHITNKARKIASDVKRDVISTLLSDIISKYPQRKNSKDTLDNITSILRQQITATPYQNPKKKTTEAIETIENSAEELVKKEPAALFKLKNDIEAVTLKELIIRFEEMLNKNLSESRWQELLQKNPFILNMAFGTPVMKIQGQAYLGGRKLDGKGDKITDFLFANALSHNATIIEIKKTGSLLIKDRAYRNNVYAPSSELVAGVNQVLDQIYQLQRNIALHRENHRINNLETYFVNGILVIGMMRLNIDQTKAFELYRGNSKNIQIVTFDELLQKLKQLAAFLNVEIPEPRKLKNIDYHSNELPF</sequence>
<dbReference type="InterPro" id="IPR025359">
    <property type="entry name" value="SduA_C"/>
</dbReference>
<protein>
    <submittedName>
        <fullName evidence="2">Shedu immune nuclease family protein</fullName>
    </submittedName>
</protein>
<gene>
    <name evidence="2" type="ORF">ACFS6H_07675</name>
</gene>
<dbReference type="EMBL" id="JBHUOZ010000001">
    <property type="protein sequence ID" value="MFD2919578.1"/>
    <property type="molecule type" value="Genomic_DNA"/>
</dbReference>
<evidence type="ECO:0000259" key="1">
    <source>
        <dbReference type="Pfam" id="PF14082"/>
    </source>
</evidence>
<dbReference type="RefSeq" id="WP_386096904.1">
    <property type="nucleotide sequence ID" value="NZ_JBHUOZ010000001.1"/>
</dbReference>
<evidence type="ECO:0000313" key="2">
    <source>
        <dbReference type="EMBL" id="MFD2919578.1"/>
    </source>
</evidence>
<organism evidence="2 3">
    <name type="scientific">Terrimonas rubra</name>
    <dbReference type="NCBI Taxonomy" id="1035890"/>
    <lineage>
        <taxon>Bacteria</taxon>
        <taxon>Pseudomonadati</taxon>
        <taxon>Bacteroidota</taxon>
        <taxon>Chitinophagia</taxon>
        <taxon>Chitinophagales</taxon>
        <taxon>Chitinophagaceae</taxon>
        <taxon>Terrimonas</taxon>
    </lineage>
</organism>
<reference evidence="3" key="1">
    <citation type="journal article" date="2019" name="Int. J. Syst. Evol. Microbiol.">
        <title>The Global Catalogue of Microorganisms (GCM) 10K type strain sequencing project: providing services to taxonomists for standard genome sequencing and annotation.</title>
        <authorList>
            <consortium name="The Broad Institute Genomics Platform"/>
            <consortium name="The Broad Institute Genome Sequencing Center for Infectious Disease"/>
            <person name="Wu L."/>
            <person name="Ma J."/>
        </authorList>
    </citation>
    <scope>NUCLEOTIDE SEQUENCE [LARGE SCALE GENOMIC DNA]</scope>
    <source>
        <strain evidence="3">KCTC 23299</strain>
    </source>
</reference>
<accession>A0ABW6A5Q3</accession>
<dbReference type="Proteomes" id="UP001597511">
    <property type="component" value="Unassembled WGS sequence"/>
</dbReference>
<keyword evidence="3" id="KW-1185">Reference proteome</keyword>